<dbReference type="SUPFAM" id="SSF47473">
    <property type="entry name" value="EF-hand"/>
    <property type="match status" value="1"/>
</dbReference>
<organism evidence="5 6">
    <name type="scientific">Acrasis kona</name>
    <dbReference type="NCBI Taxonomy" id="1008807"/>
    <lineage>
        <taxon>Eukaryota</taxon>
        <taxon>Discoba</taxon>
        <taxon>Heterolobosea</taxon>
        <taxon>Tetramitia</taxon>
        <taxon>Eutetramitia</taxon>
        <taxon>Acrasidae</taxon>
        <taxon>Acrasis</taxon>
    </lineage>
</organism>
<dbReference type="GO" id="GO:0005509">
    <property type="term" value="F:calcium ion binding"/>
    <property type="evidence" value="ECO:0007669"/>
    <property type="project" value="InterPro"/>
</dbReference>
<dbReference type="Gene3D" id="1.10.238.10">
    <property type="entry name" value="EF-hand"/>
    <property type="match status" value="1"/>
</dbReference>
<name>A0AAW2Z6B7_9EUKA</name>
<dbReference type="InterPro" id="IPR051433">
    <property type="entry name" value="CIBP"/>
</dbReference>
<keyword evidence="3" id="KW-0460">Magnesium</keyword>
<dbReference type="EMBL" id="JAOPGA020001092">
    <property type="protein sequence ID" value="KAL0484959.1"/>
    <property type="molecule type" value="Genomic_DNA"/>
</dbReference>
<keyword evidence="1" id="KW-0479">Metal-binding</keyword>
<comment type="caution">
    <text evidence="5">The sequence shown here is derived from an EMBL/GenBank/DDBJ whole genome shotgun (WGS) entry which is preliminary data.</text>
</comment>
<reference evidence="5 6" key="1">
    <citation type="submission" date="2024-03" db="EMBL/GenBank/DDBJ databases">
        <title>The Acrasis kona genome and developmental transcriptomes reveal deep origins of eukaryotic multicellular pathways.</title>
        <authorList>
            <person name="Sheikh S."/>
            <person name="Fu C.-J."/>
            <person name="Brown M.W."/>
            <person name="Baldauf S.L."/>
        </authorList>
    </citation>
    <scope>NUCLEOTIDE SEQUENCE [LARGE SCALE GENOMIC DNA]</scope>
    <source>
        <strain evidence="5 6">ATCC MYA-3509</strain>
    </source>
</reference>
<evidence type="ECO:0000313" key="5">
    <source>
        <dbReference type="EMBL" id="KAL0484959.1"/>
    </source>
</evidence>
<sequence>MAGEKEQTDVLINIEDGDDVDLNQEEKADVEVPLAEEEVVEKRGWFSSLFKKSEAKVQPIEVLSFVLLEELKMKSMFLENEIKQLYSRFSRMPRIETEDKVIKISEKSMFDIPEFKHNPLKKRISKVLKIPKYLTFDEMLIYLQVFSMNYPKEEKVKFAFDLFDYDGDSLIGRDDVKSFLKEVLEIPLKENELTMEEIDVVADNMFKEISDTVVYSYFTFDEFRKLVMFEDGIFQKFTIDLDTLGFRL</sequence>
<evidence type="ECO:0000256" key="3">
    <source>
        <dbReference type="ARBA" id="ARBA00022842"/>
    </source>
</evidence>
<evidence type="ECO:0000259" key="4">
    <source>
        <dbReference type="PROSITE" id="PS50222"/>
    </source>
</evidence>
<evidence type="ECO:0000256" key="1">
    <source>
        <dbReference type="ARBA" id="ARBA00022723"/>
    </source>
</evidence>
<proteinExistence type="predicted"/>
<keyword evidence="2" id="KW-0677">Repeat</keyword>
<evidence type="ECO:0000313" key="6">
    <source>
        <dbReference type="Proteomes" id="UP001431209"/>
    </source>
</evidence>
<keyword evidence="6" id="KW-1185">Reference proteome</keyword>
<dbReference type="PROSITE" id="PS50222">
    <property type="entry name" value="EF_HAND_2"/>
    <property type="match status" value="1"/>
</dbReference>
<gene>
    <name evidence="5" type="ORF">AKO1_003761</name>
</gene>
<dbReference type="PANTHER" id="PTHR45791">
    <property type="entry name" value="CALCIUM AND INTEGRIN BINDING FAMILY MEMBER 2"/>
    <property type="match status" value="1"/>
</dbReference>
<accession>A0AAW2Z6B7</accession>
<evidence type="ECO:0000256" key="2">
    <source>
        <dbReference type="ARBA" id="ARBA00022737"/>
    </source>
</evidence>
<dbReference type="InterPro" id="IPR011992">
    <property type="entry name" value="EF-hand-dom_pair"/>
</dbReference>
<dbReference type="AlphaFoldDB" id="A0AAW2Z6B7"/>
<dbReference type="InterPro" id="IPR002048">
    <property type="entry name" value="EF_hand_dom"/>
</dbReference>
<feature type="domain" description="EF-hand" evidence="4">
    <location>
        <begin position="151"/>
        <end position="186"/>
    </location>
</feature>
<dbReference type="Proteomes" id="UP001431209">
    <property type="component" value="Unassembled WGS sequence"/>
</dbReference>
<protein>
    <submittedName>
        <fullName evidence="5">Calcineurin subunit CNB1</fullName>
    </submittedName>
</protein>
<dbReference type="PANTHER" id="PTHR45791:SF1">
    <property type="entry name" value="CALCIUM AND INTEGRIN BINDING FAMILY MEMBER 1"/>
    <property type="match status" value="1"/>
</dbReference>